<evidence type="ECO:0008006" key="3">
    <source>
        <dbReference type="Google" id="ProtNLM"/>
    </source>
</evidence>
<dbReference type="Proteomes" id="UP000727456">
    <property type="component" value="Unassembled WGS sequence"/>
</dbReference>
<dbReference type="EMBL" id="JAAOZC010000002">
    <property type="protein sequence ID" value="NIJ07200.1"/>
    <property type="molecule type" value="Genomic_DNA"/>
</dbReference>
<evidence type="ECO:0000313" key="2">
    <source>
        <dbReference type="Proteomes" id="UP000727456"/>
    </source>
</evidence>
<organism evidence="1 2">
    <name type="scientific">Sphingomonas vulcanisoli</name>
    <dbReference type="NCBI Taxonomy" id="1658060"/>
    <lineage>
        <taxon>Bacteria</taxon>
        <taxon>Pseudomonadati</taxon>
        <taxon>Pseudomonadota</taxon>
        <taxon>Alphaproteobacteria</taxon>
        <taxon>Sphingomonadales</taxon>
        <taxon>Sphingomonadaceae</taxon>
        <taxon>Sphingomonas</taxon>
    </lineage>
</organism>
<name>A0ABX0TSJ9_9SPHN</name>
<comment type="caution">
    <text evidence="1">The sequence shown here is derived from an EMBL/GenBank/DDBJ whole genome shotgun (WGS) entry which is preliminary data.</text>
</comment>
<gene>
    <name evidence="1" type="ORF">FHS31_000796</name>
</gene>
<evidence type="ECO:0000313" key="1">
    <source>
        <dbReference type="EMBL" id="NIJ07200.1"/>
    </source>
</evidence>
<protein>
    <recommendedName>
        <fullName evidence="3">Helix-turn-helix domain-containing protein</fullName>
    </recommendedName>
</protein>
<proteinExistence type="predicted"/>
<sequence>MGATTVAGPGAAKYQHGRVLSDTQIDEAAALREKGWSLARIAQRFEARGLKVSQSAIAWQLLRVGADLPAHRRGPIPAPRHCMRSGYPVRHFTPEEDAQLLALEAEGRRNGEIAKALGRRENSIRGRLMTLARRQARAEDVA</sequence>
<accession>A0ABX0TSJ9</accession>
<keyword evidence="2" id="KW-1185">Reference proteome</keyword>
<reference evidence="1 2" key="1">
    <citation type="submission" date="2020-03" db="EMBL/GenBank/DDBJ databases">
        <title>Genomic Encyclopedia of Type Strains, Phase III (KMG-III): the genomes of soil and plant-associated and newly described type strains.</title>
        <authorList>
            <person name="Whitman W."/>
        </authorList>
    </citation>
    <scope>NUCLEOTIDE SEQUENCE [LARGE SCALE GENOMIC DNA]</scope>
    <source>
        <strain evidence="1 2">CECT 8804</strain>
    </source>
</reference>